<dbReference type="InterPro" id="IPR036986">
    <property type="entry name" value="S4_RNA-bd_sf"/>
</dbReference>
<dbReference type="GO" id="GO:0003723">
    <property type="term" value="F:RNA binding"/>
    <property type="evidence" value="ECO:0007669"/>
    <property type="project" value="UniProtKB-KW"/>
</dbReference>
<dbReference type="CDD" id="cd00165">
    <property type="entry name" value="S4"/>
    <property type="match status" value="1"/>
</dbReference>
<evidence type="ECO:0000259" key="5">
    <source>
        <dbReference type="Pfam" id="PF01728"/>
    </source>
</evidence>
<dbReference type="GO" id="GO:0008168">
    <property type="term" value="F:methyltransferase activity"/>
    <property type="evidence" value="ECO:0007669"/>
    <property type="project" value="InterPro"/>
</dbReference>
<organism evidence="6">
    <name type="scientific">Dechloromonas aromatica (strain RCB)</name>
    <dbReference type="NCBI Taxonomy" id="159087"/>
    <lineage>
        <taxon>Bacteria</taxon>
        <taxon>Pseudomonadati</taxon>
        <taxon>Pseudomonadota</taxon>
        <taxon>Betaproteobacteria</taxon>
        <taxon>Rhodocyclales</taxon>
        <taxon>Azonexaceae</taxon>
        <taxon>Dechloromonas</taxon>
    </lineage>
</organism>
<evidence type="ECO:0000256" key="2">
    <source>
        <dbReference type="ARBA" id="ARBA00029460"/>
    </source>
</evidence>
<dbReference type="PANTHER" id="PTHR32319:SF0">
    <property type="entry name" value="BACTERIAL HEMOLYSIN-LIKE PROTEIN"/>
    <property type="match status" value="1"/>
</dbReference>
<keyword evidence="1 3" id="KW-0694">RNA-binding</keyword>
<dbReference type="InterPro" id="IPR002877">
    <property type="entry name" value="RNA_MeTrfase_FtsJ_dom"/>
</dbReference>
<accession>Q47JN8</accession>
<dbReference type="PANTHER" id="PTHR32319">
    <property type="entry name" value="BACTERIAL HEMOLYSIN-LIKE PROTEIN"/>
    <property type="match status" value="1"/>
</dbReference>
<dbReference type="HOGENOM" id="CLU_058015_1_0_4"/>
<feature type="region of interest" description="Disordered" evidence="4">
    <location>
        <begin position="1"/>
        <end position="24"/>
    </location>
</feature>
<dbReference type="SUPFAM" id="SSF55174">
    <property type="entry name" value="Alpha-L RNA-binding motif"/>
    <property type="match status" value="1"/>
</dbReference>
<dbReference type="NCBIfam" id="TIGR00478">
    <property type="entry name" value="tly"/>
    <property type="match status" value="1"/>
</dbReference>
<dbReference type="InterPro" id="IPR029063">
    <property type="entry name" value="SAM-dependent_MTases_sf"/>
</dbReference>
<gene>
    <name evidence="6" type="ordered locus">Daro_0184</name>
</gene>
<evidence type="ECO:0000256" key="1">
    <source>
        <dbReference type="ARBA" id="ARBA00022884"/>
    </source>
</evidence>
<feature type="domain" description="Ribosomal RNA methyltransferase FtsJ" evidence="5">
    <location>
        <begin position="85"/>
        <end position="273"/>
    </location>
</feature>
<dbReference type="GO" id="GO:0032259">
    <property type="term" value="P:methylation"/>
    <property type="evidence" value="ECO:0007669"/>
    <property type="project" value="InterPro"/>
</dbReference>
<dbReference type="AlphaFoldDB" id="Q47JN8"/>
<dbReference type="KEGG" id="dar:Daro_0184"/>
<dbReference type="PROSITE" id="PS50889">
    <property type="entry name" value="S4"/>
    <property type="match status" value="1"/>
</dbReference>
<evidence type="ECO:0000256" key="4">
    <source>
        <dbReference type="SAM" id="MobiDB-lite"/>
    </source>
</evidence>
<dbReference type="SUPFAM" id="SSF53335">
    <property type="entry name" value="S-adenosyl-L-methionine-dependent methyltransferases"/>
    <property type="match status" value="1"/>
</dbReference>
<dbReference type="InterPro" id="IPR004538">
    <property type="entry name" value="Hemolysin_A/TlyA"/>
</dbReference>
<proteinExistence type="inferred from homology"/>
<dbReference type="eggNOG" id="COG1189">
    <property type="taxonomic scope" value="Bacteria"/>
</dbReference>
<dbReference type="EMBL" id="CP000089">
    <property type="protein sequence ID" value="AAZ44943.1"/>
    <property type="molecule type" value="Genomic_DNA"/>
</dbReference>
<comment type="similarity">
    <text evidence="2">Belongs to the TlyA family.</text>
</comment>
<dbReference type="OrthoDB" id="9784736at2"/>
<dbReference type="Gene3D" id="3.40.50.150">
    <property type="entry name" value="Vaccinia Virus protein VP39"/>
    <property type="match status" value="1"/>
</dbReference>
<dbReference type="InterPro" id="IPR047048">
    <property type="entry name" value="TlyA"/>
</dbReference>
<protein>
    <submittedName>
        <fullName evidence="6">Hemolysin A</fullName>
    </submittedName>
</protein>
<reference evidence="6" key="1">
    <citation type="submission" date="2005-08" db="EMBL/GenBank/DDBJ databases">
        <title>Complete sequence of Dechloromonas aromatica RCB.</title>
        <authorList>
            <person name="Salinero K.K."/>
            <person name="Copeland A."/>
            <person name="Lucas S."/>
            <person name="Lapidus A."/>
            <person name="Barry K."/>
            <person name="Detter J.C."/>
            <person name="Glavina T."/>
            <person name="Hammon N."/>
            <person name="Israni S."/>
            <person name="Pitluck S."/>
            <person name="Di Bartolo G."/>
            <person name="Trong S."/>
            <person name="Schmutz J."/>
            <person name="Larimer F."/>
            <person name="Land M."/>
            <person name="Ivanova N."/>
            <person name="Richardson P."/>
        </authorList>
    </citation>
    <scope>NUCLEOTIDE SEQUENCE</scope>
    <source>
        <strain evidence="6">RCB</strain>
    </source>
</reference>
<dbReference type="Gene3D" id="3.10.290.10">
    <property type="entry name" value="RNA-binding S4 domain"/>
    <property type="match status" value="1"/>
</dbReference>
<dbReference type="Pfam" id="PF01728">
    <property type="entry name" value="FtsJ"/>
    <property type="match status" value="1"/>
</dbReference>
<evidence type="ECO:0000313" key="6">
    <source>
        <dbReference type="EMBL" id="AAZ44943.1"/>
    </source>
</evidence>
<dbReference type="STRING" id="159087.Daro_0184"/>
<evidence type="ECO:0000256" key="3">
    <source>
        <dbReference type="PROSITE-ProRule" id="PRU00182"/>
    </source>
</evidence>
<dbReference type="PIRSF" id="PIRSF005578">
    <property type="entry name" value="TlyA"/>
    <property type="match status" value="1"/>
</dbReference>
<sequence>MSMNSFHARQKKPRPTPQPAHERPAGVLRADALLVAQKLAPSRTAAQWMIKSGRVSWAGGAISKPALELPEDTPLTVTADPEAHYVSRGGNKLAGALSETGLTVAGKVCLDVGQSTGGFTDCLLQAGAKHVVGVDVGHGQLHSQLRHDSAVTAIEGVNCRALTAADLGKAFPESGFELIVGDVSFISMTLVLPQLPALLAEHGDLLLLVKPQFEVGPDNIGKGGIVRDIALYKDVETKFRTCAASLGLKVRAWLDSPITGGDGNREFFIWLNK</sequence>
<name>Q47JN8_DECAR</name>